<dbReference type="InterPro" id="IPR004868">
    <property type="entry name" value="DNA-dir_DNA_pol_B_mt/vir"/>
</dbReference>
<dbReference type="PANTHER" id="PTHR31511">
    <property type="entry name" value="PROTEIN CBG23764"/>
    <property type="match status" value="1"/>
</dbReference>
<evidence type="ECO:0000256" key="2">
    <source>
        <dbReference type="ARBA" id="ARBA00012417"/>
    </source>
</evidence>
<dbReference type="GO" id="GO:0003887">
    <property type="term" value="F:DNA-directed DNA polymerase activity"/>
    <property type="evidence" value="ECO:0007669"/>
    <property type="project" value="UniProtKB-KW"/>
</dbReference>
<dbReference type="SUPFAM" id="SSF56672">
    <property type="entry name" value="DNA/RNA polymerases"/>
    <property type="match status" value="1"/>
</dbReference>
<dbReference type="PANTHER" id="PTHR31511:SF12">
    <property type="entry name" value="RHO TERMINATION FACTOR N-TERMINAL DOMAIN-CONTAINING PROTEIN"/>
    <property type="match status" value="1"/>
</dbReference>
<organism evidence="10">
    <name type="scientific">Lygus hesperus</name>
    <name type="common">Western plant bug</name>
    <dbReference type="NCBI Taxonomy" id="30085"/>
    <lineage>
        <taxon>Eukaryota</taxon>
        <taxon>Metazoa</taxon>
        <taxon>Ecdysozoa</taxon>
        <taxon>Arthropoda</taxon>
        <taxon>Hexapoda</taxon>
        <taxon>Insecta</taxon>
        <taxon>Pterygota</taxon>
        <taxon>Neoptera</taxon>
        <taxon>Paraneoptera</taxon>
        <taxon>Hemiptera</taxon>
        <taxon>Heteroptera</taxon>
        <taxon>Panheteroptera</taxon>
        <taxon>Cimicomorpha</taxon>
        <taxon>Miridae</taxon>
        <taxon>Mirini</taxon>
        <taxon>Lygus</taxon>
    </lineage>
</organism>
<evidence type="ECO:0000256" key="4">
    <source>
        <dbReference type="ARBA" id="ARBA00022695"/>
    </source>
</evidence>
<evidence type="ECO:0000256" key="3">
    <source>
        <dbReference type="ARBA" id="ARBA00022679"/>
    </source>
</evidence>
<dbReference type="GO" id="GO:0003677">
    <property type="term" value="F:DNA binding"/>
    <property type="evidence" value="ECO:0007669"/>
    <property type="project" value="UniProtKB-KW"/>
</dbReference>
<evidence type="ECO:0000313" key="10">
    <source>
        <dbReference type="EMBL" id="JAG64447.1"/>
    </source>
</evidence>
<dbReference type="Pfam" id="PF03175">
    <property type="entry name" value="DNA_pol_B_2"/>
    <property type="match status" value="1"/>
</dbReference>
<keyword evidence="5" id="KW-0235">DNA replication</keyword>
<reference evidence="10" key="1">
    <citation type="submission" date="2014-09" db="EMBL/GenBank/DDBJ databases">
        <authorList>
            <person name="Magalhaes I.L.F."/>
            <person name="Oliveira U."/>
            <person name="Santos F.R."/>
            <person name="Vidigal T.H.D.A."/>
            <person name="Brescovit A.D."/>
            <person name="Santos A.J."/>
        </authorList>
    </citation>
    <scope>NUCLEOTIDE SEQUENCE</scope>
</reference>
<evidence type="ECO:0000256" key="1">
    <source>
        <dbReference type="ARBA" id="ARBA00005755"/>
    </source>
</evidence>
<dbReference type="GO" id="GO:0000166">
    <property type="term" value="F:nucleotide binding"/>
    <property type="evidence" value="ECO:0007669"/>
    <property type="project" value="InterPro"/>
</dbReference>
<dbReference type="InterPro" id="IPR043502">
    <property type="entry name" value="DNA/RNA_pol_sf"/>
</dbReference>
<comment type="catalytic activity">
    <reaction evidence="8">
        <text>DNA(n) + a 2'-deoxyribonucleoside 5'-triphosphate = DNA(n+1) + diphosphate</text>
        <dbReference type="Rhea" id="RHEA:22508"/>
        <dbReference type="Rhea" id="RHEA-COMP:17339"/>
        <dbReference type="Rhea" id="RHEA-COMP:17340"/>
        <dbReference type="ChEBI" id="CHEBI:33019"/>
        <dbReference type="ChEBI" id="CHEBI:61560"/>
        <dbReference type="ChEBI" id="CHEBI:173112"/>
        <dbReference type="EC" id="2.7.7.7"/>
    </reaction>
</comment>
<accession>A0A0K8TFS9</accession>
<dbReference type="GO" id="GO:0006260">
    <property type="term" value="P:DNA replication"/>
    <property type="evidence" value="ECO:0007669"/>
    <property type="project" value="UniProtKB-KW"/>
</dbReference>
<dbReference type="EC" id="2.7.7.7" evidence="2"/>
<sequence length="206" mass="23713">MTKLMFVERGVRGGVTSCIHRHAVANNKHLPDSYNPNLPNAYLLLLDCTNLYGTAMSQYKLPYGDFEWVDARDIDVKNLPNKDSQVGFLLDVDVYIPEHLHEYLDELPPLPEKLRPPTSTKGPAKLLTTLMPKKNYVIHYLLLKQAMDLGVIVEKVNRVLKFSQSNWLTKYVDTNAELRKNSKNNFEDNLFKLMSNAVYGKFLEKR</sequence>
<proteinExistence type="inferred from homology"/>
<protein>
    <recommendedName>
        <fullName evidence="2">DNA-directed DNA polymerase</fullName>
        <ecNumber evidence="2">2.7.7.7</ecNumber>
    </recommendedName>
</protein>
<evidence type="ECO:0000256" key="6">
    <source>
        <dbReference type="ARBA" id="ARBA00022932"/>
    </source>
</evidence>
<keyword evidence="4" id="KW-0548">Nucleotidyltransferase</keyword>
<keyword evidence="3" id="KW-0808">Transferase</keyword>
<comment type="similarity">
    <text evidence="1">Belongs to the DNA polymerase type-B family.</text>
</comment>
<keyword evidence="6" id="KW-0239">DNA-directed DNA polymerase</keyword>
<dbReference type="AlphaFoldDB" id="A0A0K8TFS9"/>
<evidence type="ECO:0000256" key="7">
    <source>
        <dbReference type="ARBA" id="ARBA00023125"/>
    </source>
</evidence>
<feature type="domain" description="DNA-directed DNA polymerase family B mitochondria/virus" evidence="9">
    <location>
        <begin position="44"/>
        <end position="202"/>
    </location>
</feature>
<evidence type="ECO:0000256" key="8">
    <source>
        <dbReference type="ARBA" id="ARBA00049244"/>
    </source>
</evidence>
<dbReference type="EMBL" id="GBRD01001374">
    <property type="protein sequence ID" value="JAG64447.1"/>
    <property type="molecule type" value="Transcribed_RNA"/>
</dbReference>
<evidence type="ECO:0000256" key="5">
    <source>
        <dbReference type="ARBA" id="ARBA00022705"/>
    </source>
</evidence>
<keyword evidence="7" id="KW-0238">DNA-binding</keyword>
<evidence type="ECO:0000259" key="9">
    <source>
        <dbReference type="Pfam" id="PF03175"/>
    </source>
</evidence>
<name>A0A0K8TFS9_LYGHE</name>